<organism evidence="4 5">
    <name type="scientific">Flectobacillus rivi</name>
    <dbReference type="NCBI Taxonomy" id="2984209"/>
    <lineage>
        <taxon>Bacteria</taxon>
        <taxon>Pseudomonadati</taxon>
        <taxon>Bacteroidota</taxon>
        <taxon>Cytophagia</taxon>
        <taxon>Cytophagales</taxon>
        <taxon>Flectobacillaceae</taxon>
        <taxon>Flectobacillus</taxon>
    </lineage>
</organism>
<protein>
    <submittedName>
        <fullName evidence="4">D-TA family PLP-dependent enzyme</fullName>
    </submittedName>
</protein>
<evidence type="ECO:0000313" key="5">
    <source>
        <dbReference type="Proteomes" id="UP001225761"/>
    </source>
</evidence>
<dbReference type="RefSeq" id="WP_283380702.1">
    <property type="nucleotide sequence ID" value="NZ_JASHIE010000002.1"/>
</dbReference>
<name>A0ABT6YZ44_9BACT</name>
<dbReference type="PANTHER" id="PTHR28004:SF2">
    <property type="entry name" value="D-SERINE DEHYDRATASE"/>
    <property type="match status" value="1"/>
</dbReference>
<dbReference type="SUPFAM" id="SSF51419">
    <property type="entry name" value="PLP-binding barrel"/>
    <property type="match status" value="1"/>
</dbReference>
<proteinExistence type="inferred from homology"/>
<dbReference type="Gene3D" id="2.40.37.20">
    <property type="entry name" value="D-serine dehydratase-like domain"/>
    <property type="match status" value="1"/>
</dbReference>
<evidence type="ECO:0000256" key="2">
    <source>
        <dbReference type="ARBA" id="ARBA00023239"/>
    </source>
</evidence>
<dbReference type="InterPro" id="IPR029066">
    <property type="entry name" value="PLP-binding_barrel"/>
</dbReference>
<comment type="caution">
    <text evidence="4">The sequence shown here is derived from an EMBL/GenBank/DDBJ whole genome shotgun (WGS) entry which is preliminary data.</text>
</comment>
<dbReference type="Proteomes" id="UP001225761">
    <property type="component" value="Unassembled WGS sequence"/>
</dbReference>
<dbReference type="PANTHER" id="PTHR28004">
    <property type="entry name" value="ZGC:162816-RELATED"/>
    <property type="match status" value="1"/>
</dbReference>
<evidence type="ECO:0000313" key="4">
    <source>
        <dbReference type="EMBL" id="MDI9873626.1"/>
    </source>
</evidence>
<dbReference type="SMART" id="SM01119">
    <property type="entry name" value="D-ser_dehydrat"/>
    <property type="match status" value="1"/>
</dbReference>
<dbReference type="InterPro" id="IPR042208">
    <property type="entry name" value="D-ser_dehydrat-like_sf"/>
</dbReference>
<dbReference type="Gene3D" id="3.20.20.10">
    <property type="entry name" value="Alanine racemase"/>
    <property type="match status" value="1"/>
</dbReference>
<dbReference type="EMBL" id="JASHIE010000002">
    <property type="protein sequence ID" value="MDI9873626.1"/>
    <property type="molecule type" value="Genomic_DNA"/>
</dbReference>
<dbReference type="Pfam" id="PF01168">
    <property type="entry name" value="Ala_racemase_N"/>
    <property type="match status" value="1"/>
</dbReference>
<dbReference type="InterPro" id="IPR001608">
    <property type="entry name" value="Ala_racemase_N"/>
</dbReference>
<sequence>MLPLILQSNVSEIKNQKSTMDKTAWYNLQNLDTLDTPALVWYPSRIAQNIDTLVTMLPEVNRLRPHVKTHKCQEVTELMLAKGITKFKCATIAEAEMLAICQAPDVLLAYQPVATKLQRFITLIQTYTTTQFSCLVDDLSVGQAIATAAIQHEITINVYIDLNVGMNRTGILPQKAEELINALLDLKGIAVKGLHAYDGHIRDQDLALRTENCHQAFVPVFALASGFSEKGIALQIVAGGSPTFPIHAQNPQVECSPGTFPLWDKGYKDAFPEQAFEPAALVLSRVISHPSTNRICIDLGHKSVAAENDLNRRVHFLNAPDAQFIGQSEEHLVLEVSDIQDFPIGKVLYGVPIHVCPTVALYERAYLAENQSITDRYWKVIARDRKLML</sequence>
<dbReference type="CDD" id="cd06821">
    <property type="entry name" value="PLPDE_III_D-TA"/>
    <property type="match status" value="1"/>
</dbReference>
<feature type="domain" description="D-serine dehydratase-like" evidence="3">
    <location>
        <begin position="279"/>
        <end position="369"/>
    </location>
</feature>
<accession>A0ABT6YZ44</accession>
<comment type="similarity">
    <text evidence="1">Belongs to the DSD1 family.</text>
</comment>
<dbReference type="InterPro" id="IPR026956">
    <property type="entry name" value="D-ser_dehydrat-like_dom"/>
</dbReference>
<gene>
    <name evidence="4" type="ORF">QM481_03760</name>
</gene>
<reference evidence="4 5" key="1">
    <citation type="submission" date="2023-05" db="EMBL/GenBank/DDBJ databases">
        <title>Novel species of genus Flectobacillus isolated from stream in China.</title>
        <authorList>
            <person name="Lu H."/>
        </authorList>
    </citation>
    <scope>NUCLEOTIDE SEQUENCE [LARGE SCALE GENOMIC DNA]</scope>
    <source>
        <strain evidence="4 5">LFS242W</strain>
    </source>
</reference>
<dbReference type="Pfam" id="PF14031">
    <property type="entry name" value="D-ser_dehydrat"/>
    <property type="match status" value="1"/>
</dbReference>
<keyword evidence="5" id="KW-1185">Reference proteome</keyword>
<evidence type="ECO:0000256" key="1">
    <source>
        <dbReference type="ARBA" id="ARBA00005323"/>
    </source>
</evidence>
<evidence type="ECO:0000259" key="3">
    <source>
        <dbReference type="SMART" id="SM01119"/>
    </source>
</evidence>
<keyword evidence="2" id="KW-0456">Lyase</keyword>
<dbReference type="InterPro" id="IPR051466">
    <property type="entry name" value="D-amino_acid_metab_enzyme"/>
</dbReference>